<accession>Q9R4D0</accession>
<organism>
    <name type="scientific">Thermus aquaticus</name>
    <dbReference type="NCBI Taxonomy" id="271"/>
    <lineage>
        <taxon>Bacteria</taxon>
        <taxon>Thermotogati</taxon>
        <taxon>Deinococcota</taxon>
        <taxon>Deinococci</taxon>
        <taxon>Thermales</taxon>
        <taxon>Thermaceae</taxon>
        <taxon>Thermus</taxon>
    </lineage>
</organism>
<sequence>MLLDADIKAQLAQYLQLLENDIVLTVSAGDDNVSRDMLAL</sequence>
<protein>
    <submittedName>
        <fullName>NADH oxidase</fullName>
    </submittedName>
</protein>
<dbReference type="AlphaFoldDB" id="Q9R4D0"/>
<reference key="1">
    <citation type="journal article" date="1996" name="Biochem. Soc. Trans.">
        <title>Comparison of the N-terminal sequence of NADH oxidase from Thermus aquaticus with those of other flavoenzymes.</title>
        <authorList>
            <person name="Toomey D."/>
            <person name="Mayhew S.G."/>
            <person name="Lanzetti A.J."/>
            <person name="Geoghegan K.F."/>
        </authorList>
    </citation>
    <scope>PROTEIN SEQUENCE</scope>
</reference>
<name>Q9R4D0_THEAQ</name>
<keyword id="KW-0903">Direct protein sequencing</keyword>
<dbReference type="InterPro" id="IPR036249">
    <property type="entry name" value="Thioredoxin-like_sf"/>
</dbReference>
<dbReference type="SUPFAM" id="SSF52833">
    <property type="entry name" value="Thioredoxin-like"/>
    <property type="match status" value="1"/>
</dbReference>
<proteinExistence type="evidence at protein level"/>